<evidence type="ECO:0000256" key="5">
    <source>
        <dbReference type="ARBA" id="ARBA00022705"/>
    </source>
</evidence>
<keyword evidence="8 12" id="KW-0862">Zinc</keyword>
<comment type="domain">
    <text evidence="12">Contains an N-terminal zinc-binding domain, a central core domain that contains the primase activity, and a C-terminal DnaB-binding domain.</text>
</comment>
<gene>
    <name evidence="12" type="primary">dnaG</name>
    <name evidence="17" type="ORF">COX83_02425</name>
</gene>
<keyword evidence="10 12" id="KW-0238">DNA-binding</keyword>
<dbReference type="Pfam" id="PF08275">
    <property type="entry name" value="DNAG_N"/>
    <property type="match status" value="1"/>
</dbReference>
<dbReference type="Pfam" id="PF10410">
    <property type="entry name" value="DnaB_bind"/>
    <property type="match status" value="1"/>
</dbReference>
<dbReference type="GO" id="GO:0003677">
    <property type="term" value="F:DNA binding"/>
    <property type="evidence" value="ECO:0007669"/>
    <property type="project" value="UniProtKB-KW"/>
</dbReference>
<evidence type="ECO:0000256" key="10">
    <source>
        <dbReference type="ARBA" id="ARBA00023125"/>
    </source>
</evidence>
<dbReference type="PANTHER" id="PTHR30313">
    <property type="entry name" value="DNA PRIMASE"/>
    <property type="match status" value="1"/>
</dbReference>
<comment type="function">
    <text evidence="12 13">RNA polymerase that catalyzes the synthesis of short RNA molecules used as primers for DNA polymerase during DNA replication.</text>
</comment>
<dbReference type="InterPro" id="IPR037068">
    <property type="entry name" value="DNA_primase_core_N_sf"/>
</dbReference>
<dbReference type="InterPro" id="IPR019475">
    <property type="entry name" value="DNA_primase_DnaB-bd"/>
</dbReference>
<evidence type="ECO:0000256" key="1">
    <source>
        <dbReference type="ARBA" id="ARBA00022478"/>
    </source>
</evidence>
<keyword evidence="3 12" id="KW-0808">Transferase</keyword>
<dbReference type="GO" id="GO:0006269">
    <property type="term" value="P:DNA replication, synthesis of primer"/>
    <property type="evidence" value="ECO:0007669"/>
    <property type="project" value="UniProtKB-UniRule"/>
</dbReference>
<evidence type="ECO:0000313" key="18">
    <source>
        <dbReference type="Proteomes" id="UP000230078"/>
    </source>
</evidence>
<proteinExistence type="inferred from homology"/>
<evidence type="ECO:0000256" key="3">
    <source>
        <dbReference type="ARBA" id="ARBA00022679"/>
    </source>
</evidence>
<dbReference type="PROSITE" id="PS50880">
    <property type="entry name" value="TOPRIM"/>
    <property type="match status" value="1"/>
</dbReference>
<keyword evidence="6 12" id="KW-0479">Metal-binding</keyword>
<dbReference type="InterPro" id="IPR036977">
    <property type="entry name" value="DNA_primase_Znf_CHC2"/>
</dbReference>
<dbReference type="InterPro" id="IPR013264">
    <property type="entry name" value="DNAG_N"/>
</dbReference>
<evidence type="ECO:0000259" key="16">
    <source>
        <dbReference type="PROSITE" id="PS50880"/>
    </source>
</evidence>
<keyword evidence="15" id="KW-0175">Coiled coil</keyword>
<protein>
    <recommendedName>
        <fullName evidence="12 13">DNA primase</fullName>
        <ecNumber evidence="12">2.7.7.101</ecNumber>
    </recommendedName>
</protein>
<dbReference type="InterPro" id="IPR034151">
    <property type="entry name" value="TOPRIM_DnaG_bac"/>
</dbReference>
<evidence type="ECO:0000256" key="9">
    <source>
        <dbReference type="ARBA" id="ARBA00022842"/>
    </source>
</evidence>
<evidence type="ECO:0000256" key="11">
    <source>
        <dbReference type="ARBA" id="ARBA00023163"/>
    </source>
</evidence>
<dbReference type="NCBIfam" id="TIGR01391">
    <property type="entry name" value="dnaG"/>
    <property type="match status" value="1"/>
</dbReference>
<dbReference type="SUPFAM" id="SSF57783">
    <property type="entry name" value="Zinc beta-ribbon"/>
    <property type="match status" value="1"/>
</dbReference>
<dbReference type="GO" id="GO:0000428">
    <property type="term" value="C:DNA-directed RNA polymerase complex"/>
    <property type="evidence" value="ECO:0007669"/>
    <property type="project" value="UniProtKB-KW"/>
</dbReference>
<comment type="cofactor">
    <cofactor evidence="12 13 14">
        <name>Zn(2+)</name>
        <dbReference type="ChEBI" id="CHEBI:29105"/>
    </cofactor>
    <text evidence="12 13 14">Binds 1 zinc ion per monomer.</text>
</comment>
<keyword evidence="11 12" id="KW-0804">Transcription</keyword>
<evidence type="ECO:0000256" key="13">
    <source>
        <dbReference type="PIRNR" id="PIRNR002811"/>
    </source>
</evidence>
<keyword evidence="9" id="KW-0460">Magnesium</keyword>
<comment type="catalytic activity">
    <reaction evidence="12">
        <text>ssDNA + n NTP = ssDNA/pppN(pN)n-1 hybrid + (n-1) diphosphate.</text>
        <dbReference type="EC" id="2.7.7.101"/>
    </reaction>
</comment>
<reference evidence="18" key="1">
    <citation type="submission" date="2017-09" db="EMBL/GenBank/DDBJ databases">
        <title>Depth-based differentiation of microbial function through sediment-hosted aquifers and enrichment of novel symbionts in the deep terrestrial subsurface.</title>
        <authorList>
            <person name="Probst A.J."/>
            <person name="Ladd B."/>
            <person name="Jarett J.K."/>
            <person name="Geller-Mcgrath D.E."/>
            <person name="Sieber C.M.K."/>
            <person name="Emerson J.B."/>
            <person name="Anantharaman K."/>
            <person name="Thomas B.C."/>
            <person name="Malmstrom R."/>
            <person name="Stieglmeier M."/>
            <person name="Klingl A."/>
            <person name="Woyke T."/>
            <person name="Ryan C.M."/>
            <person name="Banfield J.F."/>
        </authorList>
    </citation>
    <scope>NUCLEOTIDE SEQUENCE [LARGE SCALE GENOMIC DNA]</scope>
</reference>
<dbReference type="PANTHER" id="PTHR30313:SF2">
    <property type="entry name" value="DNA PRIMASE"/>
    <property type="match status" value="1"/>
</dbReference>
<name>A0A2M7V3Z0_9BACT</name>
<keyword evidence="1 12" id="KW-0240">DNA-directed RNA polymerase</keyword>
<dbReference type="InterPro" id="IPR002694">
    <property type="entry name" value="Znf_CHC2"/>
</dbReference>
<dbReference type="HAMAP" id="MF_00974">
    <property type="entry name" value="DNA_primase_DnaG"/>
    <property type="match status" value="1"/>
</dbReference>
<feature type="zinc finger region" description="CHC2-type" evidence="12 14">
    <location>
        <begin position="34"/>
        <end position="58"/>
    </location>
</feature>
<dbReference type="EMBL" id="PFPI01000032">
    <property type="protein sequence ID" value="PIZ93241.1"/>
    <property type="molecule type" value="Genomic_DNA"/>
</dbReference>
<dbReference type="InterPro" id="IPR006295">
    <property type="entry name" value="DNA_primase_DnaG"/>
</dbReference>
<evidence type="ECO:0000256" key="2">
    <source>
        <dbReference type="ARBA" id="ARBA00022515"/>
    </source>
</evidence>
<feature type="coiled-coil region" evidence="15">
    <location>
        <begin position="537"/>
        <end position="604"/>
    </location>
</feature>
<keyword evidence="2 12" id="KW-0639">Primosome</keyword>
<dbReference type="SMART" id="SM00400">
    <property type="entry name" value="ZnF_CHCC"/>
    <property type="match status" value="1"/>
</dbReference>
<evidence type="ECO:0000256" key="7">
    <source>
        <dbReference type="ARBA" id="ARBA00022771"/>
    </source>
</evidence>
<comment type="caution">
    <text evidence="17">The sequence shown here is derived from an EMBL/GenBank/DDBJ whole genome shotgun (WGS) entry which is preliminary data.</text>
</comment>
<keyword evidence="4 12" id="KW-0548">Nucleotidyltransferase</keyword>
<evidence type="ECO:0000256" key="4">
    <source>
        <dbReference type="ARBA" id="ARBA00022695"/>
    </source>
</evidence>
<comment type="subunit">
    <text evidence="12">Monomer. Interacts with DnaB.</text>
</comment>
<evidence type="ECO:0000256" key="12">
    <source>
        <dbReference type="HAMAP-Rule" id="MF_00974"/>
    </source>
</evidence>
<organism evidence="17 18">
    <name type="scientific">Candidatus Magasanikbacteria bacterium CG_4_10_14_0_2_um_filter_41_31</name>
    <dbReference type="NCBI Taxonomy" id="1974639"/>
    <lineage>
        <taxon>Bacteria</taxon>
        <taxon>Candidatus Magasanikiibacteriota</taxon>
    </lineage>
</organism>
<accession>A0A2M7V3Z0</accession>
<dbReference type="InterPro" id="IPR006171">
    <property type="entry name" value="TOPRIM_dom"/>
</dbReference>
<dbReference type="PIRSF" id="PIRSF002811">
    <property type="entry name" value="DnaG"/>
    <property type="match status" value="1"/>
</dbReference>
<dbReference type="Gene3D" id="3.90.580.10">
    <property type="entry name" value="Zinc finger, CHC2-type domain"/>
    <property type="match status" value="1"/>
</dbReference>
<dbReference type="GO" id="GO:0005737">
    <property type="term" value="C:cytoplasm"/>
    <property type="evidence" value="ECO:0007669"/>
    <property type="project" value="TreeGrafter"/>
</dbReference>
<dbReference type="InterPro" id="IPR030846">
    <property type="entry name" value="DnaG_bac"/>
</dbReference>
<dbReference type="EC" id="2.7.7.101" evidence="12"/>
<dbReference type="GO" id="GO:1990077">
    <property type="term" value="C:primosome complex"/>
    <property type="evidence" value="ECO:0007669"/>
    <property type="project" value="UniProtKB-KW"/>
</dbReference>
<evidence type="ECO:0000313" key="17">
    <source>
        <dbReference type="EMBL" id="PIZ93241.1"/>
    </source>
</evidence>
<dbReference type="InterPro" id="IPR050219">
    <property type="entry name" value="DnaG_primase"/>
</dbReference>
<dbReference type="SMART" id="SM00493">
    <property type="entry name" value="TOPRIM"/>
    <property type="match status" value="1"/>
</dbReference>
<evidence type="ECO:0000256" key="14">
    <source>
        <dbReference type="PIRSR" id="PIRSR002811-1"/>
    </source>
</evidence>
<dbReference type="SUPFAM" id="SSF56731">
    <property type="entry name" value="DNA primase core"/>
    <property type="match status" value="1"/>
</dbReference>
<dbReference type="Pfam" id="PF13155">
    <property type="entry name" value="Toprim_2"/>
    <property type="match status" value="1"/>
</dbReference>
<sequence length="604" mass="68746">MKDTELIKQKIDIVDLIGEYVQLKPAGINHKGLCPFHQEKSPSFMANRERQSWHCFGCNKGGDLFSFVQEIEGMDFVDALKMLAQKAGVQLTNTFEDKEASSQKNRIKDINAKATAFYHHVFLNTDASKDARSYLEKRGLTQETIIDWQIGFIPDQWDLLTSYLLKKGYSIDDLVASGLMIKKDGATVGSGKGFYDRFRGRIMFPIWDVHGNVVGFTGRVLVETEKSGGKYVNTPQTSVYDKSRVVFGLNKAKQDIRKKDVVVLVEGQMDVIACHQAGMKNVVATSGTALTSEQIVLLKRYSTNVNMAFDADEAGAKAAKRGIDIAVEQGMRVRVIEIPEGAGKDPDECLQKNPEVWFTAVEKASPMMDWYFTRTFGGKNLSDPQIKQQIVDVLLPEITRIPYAVERDHWLQQLASRVGVDRNILREDIQRLEKKAVPVPVLHVQAPSSPQKPVVKKPLSREEVLFERYLMAVLVSGEGESLLHVQDQRFPQFRSFALYPLYEKLKVQYTSDRSLQTDFLREFFEKQDEENILDILIMKAHLELDDLDAKHMKHEAEDTLFGLHDTLRQARLKTLELALRQAEAEKNQENMREILREVQDLNTM</sequence>
<dbReference type="Pfam" id="PF01807">
    <property type="entry name" value="Zn_ribbon_DnaG"/>
    <property type="match status" value="1"/>
</dbReference>
<evidence type="ECO:0000256" key="6">
    <source>
        <dbReference type="ARBA" id="ARBA00022723"/>
    </source>
</evidence>
<keyword evidence="7 12" id="KW-0863">Zinc-finger</keyword>
<comment type="similarity">
    <text evidence="12 13">Belongs to the DnaG primase family.</text>
</comment>
<dbReference type="GO" id="GO:0008270">
    <property type="term" value="F:zinc ion binding"/>
    <property type="evidence" value="ECO:0007669"/>
    <property type="project" value="UniProtKB-UniRule"/>
</dbReference>
<evidence type="ECO:0000256" key="15">
    <source>
        <dbReference type="SAM" id="Coils"/>
    </source>
</evidence>
<dbReference type="GO" id="GO:0003899">
    <property type="term" value="F:DNA-directed RNA polymerase activity"/>
    <property type="evidence" value="ECO:0007669"/>
    <property type="project" value="UniProtKB-UniRule"/>
</dbReference>
<evidence type="ECO:0000256" key="8">
    <source>
        <dbReference type="ARBA" id="ARBA00022833"/>
    </source>
</evidence>
<dbReference type="AlphaFoldDB" id="A0A2M7V3Z0"/>
<dbReference type="Gene3D" id="3.40.1360.10">
    <property type="match status" value="1"/>
</dbReference>
<dbReference type="CDD" id="cd03364">
    <property type="entry name" value="TOPRIM_DnaG_primases"/>
    <property type="match status" value="1"/>
</dbReference>
<dbReference type="FunFam" id="3.90.580.10:FF:000001">
    <property type="entry name" value="DNA primase"/>
    <property type="match status" value="1"/>
</dbReference>
<dbReference type="Gene3D" id="3.90.980.10">
    <property type="entry name" value="DNA primase, catalytic core, N-terminal domain"/>
    <property type="match status" value="1"/>
</dbReference>
<dbReference type="Proteomes" id="UP000230078">
    <property type="component" value="Unassembled WGS sequence"/>
</dbReference>
<feature type="domain" description="Toprim" evidence="16">
    <location>
        <begin position="260"/>
        <end position="341"/>
    </location>
</feature>
<keyword evidence="5 12" id="KW-0235">DNA replication</keyword>